<sequence>MDWLKKIMFGRYGGDQLSVFLLILSILITIVGRLLNLPIVMVLAYMPLAITIFRMFSKDVKKRSMENYKFAIRISPIYAQYKKLEKRFKDSKHNKYFKCKNCKKNLRVPRGKGKIEVTCPSCKTRFIKRV</sequence>
<accession>A0A4R1MS53</accession>
<organism evidence="2 3">
    <name type="scientific">Natranaerovirga hydrolytica</name>
    <dbReference type="NCBI Taxonomy" id="680378"/>
    <lineage>
        <taxon>Bacteria</taxon>
        <taxon>Bacillati</taxon>
        <taxon>Bacillota</taxon>
        <taxon>Clostridia</taxon>
        <taxon>Lachnospirales</taxon>
        <taxon>Natranaerovirgaceae</taxon>
        <taxon>Natranaerovirga</taxon>
    </lineage>
</organism>
<keyword evidence="1" id="KW-0812">Transmembrane</keyword>
<reference evidence="2 3" key="1">
    <citation type="submission" date="2019-03" db="EMBL/GenBank/DDBJ databases">
        <title>Genomic Encyclopedia of Type Strains, Phase IV (KMG-IV): sequencing the most valuable type-strain genomes for metagenomic binning, comparative biology and taxonomic classification.</title>
        <authorList>
            <person name="Goeker M."/>
        </authorList>
    </citation>
    <scope>NUCLEOTIDE SEQUENCE [LARGE SCALE GENOMIC DNA]</scope>
    <source>
        <strain evidence="2 3">DSM 24176</strain>
    </source>
</reference>
<dbReference type="AlphaFoldDB" id="A0A4R1MS53"/>
<evidence type="ECO:0000313" key="3">
    <source>
        <dbReference type="Proteomes" id="UP000294545"/>
    </source>
</evidence>
<name>A0A4R1MS53_9FIRM</name>
<keyword evidence="3" id="KW-1185">Reference proteome</keyword>
<dbReference type="EMBL" id="SMGQ01000013">
    <property type="protein sequence ID" value="TCK92753.1"/>
    <property type="molecule type" value="Genomic_DNA"/>
</dbReference>
<keyword evidence="1" id="KW-1133">Transmembrane helix</keyword>
<gene>
    <name evidence="2" type="ORF">EDC19_1908</name>
</gene>
<evidence type="ECO:0000313" key="2">
    <source>
        <dbReference type="EMBL" id="TCK92753.1"/>
    </source>
</evidence>
<dbReference type="RefSeq" id="WP_132282612.1">
    <property type="nucleotide sequence ID" value="NZ_SMGQ01000013.1"/>
</dbReference>
<dbReference type="OrthoDB" id="3174166at2"/>
<protein>
    <recommendedName>
        <fullName evidence="4">Zn-finger containing protein</fullName>
    </recommendedName>
</protein>
<comment type="caution">
    <text evidence="2">The sequence shown here is derived from an EMBL/GenBank/DDBJ whole genome shotgun (WGS) entry which is preliminary data.</text>
</comment>
<dbReference type="Proteomes" id="UP000294545">
    <property type="component" value="Unassembled WGS sequence"/>
</dbReference>
<evidence type="ECO:0008006" key="4">
    <source>
        <dbReference type="Google" id="ProtNLM"/>
    </source>
</evidence>
<proteinExistence type="predicted"/>
<feature type="transmembrane region" description="Helical" evidence="1">
    <location>
        <begin position="37"/>
        <end position="56"/>
    </location>
</feature>
<feature type="transmembrane region" description="Helical" evidence="1">
    <location>
        <begin position="12"/>
        <end position="31"/>
    </location>
</feature>
<evidence type="ECO:0000256" key="1">
    <source>
        <dbReference type="SAM" id="Phobius"/>
    </source>
</evidence>
<keyword evidence="1" id="KW-0472">Membrane</keyword>